<dbReference type="RefSeq" id="WP_330815007.1">
    <property type="nucleotide sequence ID" value="NZ_JAZBJO010000042.1"/>
</dbReference>
<sequence length="148" mass="16525">MWRRQNLKDLLSPHSSQQRKEEETRQRWLAAMQQARTALVEDHRVKALHAQVQAWQQATTIRAYCDALKDHQDTTASAAETVTAWIAWAQAHADRIDPVPQNPGLPDLPAITPLVALPTACSWLGETGSLRRSGDPHKGYAWKGKAAC</sequence>
<reference evidence="2 3" key="1">
    <citation type="submission" date="2023-11" db="EMBL/GenBank/DDBJ databases">
        <title>30 novel species of actinomycetes from the DSMZ collection.</title>
        <authorList>
            <person name="Nouioui I."/>
        </authorList>
    </citation>
    <scope>NUCLEOTIDE SEQUENCE [LARGE SCALE GENOMIC DNA]</scope>
    <source>
        <strain evidence="2 3">DSM 41524</strain>
    </source>
</reference>
<dbReference type="Proteomes" id="UP001354709">
    <property type="component" value="Unassembled WGS sequence"/>
</dbReference>
<evidence type="ECO:0000256" key="1">
    <source>
        <dbReference type="SAM" id="MobiDB-lite"/>
    </source>
</evidence>
<evidence type="ECO:0000313" key="3">
    <source>
        <dbReference type="Proteomes" id="UP001354709"/>
    </source>
</evidence>
<comment type="caution">
    <text evidence="2">The sequence shown here is derived from an EMBL/GenBank/DDBJ whole genome shotgun (WGS) entry which is preliminary data.</text>
</comment>
<accession>A0ABU7Q9G5</accession>
<evidence type="ECO:0000313" key="2">
    <source>
        <dbReference type="EMBL" id="MEE4598018.1"/>
    </source>
</evidence>
<proteinExistence type="predicted"/>
<feature type="region of interest" description="Disordered" evidence="1">
    <location>
        <begin position="1"/>
        <end position="24"/>
    </location>
</feature>
<dbReference type="EMBL" id="JAZBJO010000042">
    <property type="protein sequence ID" value="MEE4598018.1"/>
    <property type="molecule type" value="Genomic_DNA"/>
</dbReference>
<name>A0ABU7Q9G5_9ACTN</name>
<keyword evidence="3" id="KW-1185">Reference proteome</keyword>
<protein>
    <submittedName>
        <fullName evidence="2">Uncharacterized protein</fullName>
    </submittedName>
</protein>
<gene>
    <name evidence="2" type="ORF">V2J94_40185</name>
</gene>
<organism evidence="2 3">
    <name type="scientific">Streptomyces asiaticus subsp. ignotus</name>
    <dbReference type="NCBI Taxonomy" id="3098222"/>
    <lineage>
        <taxon>Bacteria</taxon>
        <taxon>Bacillati</taxon>
        <taxon>Actinomycetota</taxon>
        <taxon>Actinomycetes</taxon>
        <taxon>Kitasatosporales</taxon>
        <taxon>Streptomycetaceae</taxon>
        <taxon>Streptomyces</taxon>
        <taxon>Streptomyces violaceusniger group</taxon>
    </lineage>
</organism>